<proteinExistence type="predicted"/>
<evidence type="ECO:0000313" key="1">
    <source>
        <dbReference type="EMBL" id="WWQ68922.1"/>
    </source>
</evidence>
<evidence type="ECO:0000313" key="2">
    <source>
        <dbReference type="Proteomes" id="UP001432251"/>
    </source>
</evidence>
<sequence length="423" mass="43162">MSRTWLLRLVIAFSFAQGAVSMARPAVSYRALALGADERAVGVIAGVYALLPLFAAVPLGRRTDHGRCAPLLPLGVVLISGGCALSGLADSLVWMAAWSGVMGLGHLCFVIGAQSIVARQSAPDEQDRNFGHFTIGASLGQLVGPIAAGAVIGGPDMAGTSALALLVSAAVSAVSLTSLWRIESRSTAAGPRAAAPSARVPVHRILRTRGVPGGIFISLAVLSATDILTAYLPVVGEHRGIAPSVVGILLSLRAGATIACRLVMTPLINWLGRALLITTTCLLAAVLCAGIALPVPVWALGVMLVLLGFCLGVGQPLSMTTVVQAAPPDARSTALALRLTGNRLGQVAAPASAGLIAGVAGTAAPFVMLGGLLLAAAGLGARAGRTPRPVEREGHKRHERSTGHERPTGHERSQGHGEPVRPE</sequence>
<gene>
    <name evidence="1" type="ORF">V2W30_08180</name>
</gene>
<dbReference type="EMBL" id="CP146022">
    <property type="protein sequence ID" value="WWQ68922.1"/>
    <property type="molecule type" value="Genomic_DNA"/>
</dbReference>
<keyword evidence="2" id="KW-1185">Reference proteome</keyword>
<reference evidence="1" key="1">
    <citation type="journal article" date="2025" name="Int. J. Syst. Evol. Microbiol.">
        <title>Streptomyces citrinus sp. nov., with yellow diffusible pigment.</title>
        <authorList>
            <person name="He Y."/>
            <person name="Yang E."/>
            <person name="Xu J."/>
            <person name="Sun Y."/>
            <person name="Sun L."/>
        </authorList>
    </citation>
    <scope>NUCLEOTIDE SEQUENCE</scope>
    <source>
        <strain evidence="1">Q6</strain>
    </source>
</reference>
<name>A0ACD5ANQ6_9ACTN</name>
<organism evidence="1 2">
    <name type="scientific">Streptomyces citrinus</name>
    <dbReference type="NCBI Taxonomy" id="3118173"/>
    <lineage>
        <taxon>Bacteria</taxon>
        <taxon>Bacillati</taxon>
        <taxon>Actinomycetota</taxon>
        <taxon>Actinomycetes</taxon>
        <taxon>Kitasatosporales</taxon>
        <taxon>Streptomycetaceae</taxon>
        <taxon>Streptomyces</taxon>
    </lineage>
</organism>
<dbReference type="Proteomes" id="UP001432251">
    <property type="component" value="Chromosome"/>
</dbReference>
<accession>A0ACD5ANQ6</accession>
<protein>
    <submittedName>
        <fullName evidence="1">MFS transporter</fullName>
    </submittedName>
</protein>